<evidence type="ECO:0000256" key="1">
    <source>
        <dbReference type="ARBA" id="ARBA00004202"/>
    </source>
</evidence>
<dbReference type="CDD" id="cd03257">
    <property type="entry name" value="ABC_NikE_OppD_transporters"/>
    <property type="match status" value="2"/>
</dbReference>
<dbReference type="PROSITE" id="PS50893">
    <property type="entry name" value="ABC_TRANSPORTER_2"/>
    <property type="match status" value="2"/>
</dbReference>
<dbReference type="EMBL" id="RJJQ01000011">
    <property type="protein sequence ID" value="RNI21316.1"/>
    <property type="molecule type" value="Genomic_DNA"/>
</dbReference>
<gene>
    <name evidence="9" type="ORF">EFY87_11530</name>
</gene>
<feature type="domain" description="ABC transporter" evidence="8">
    <location>
        <begin position="7"/>
        <end position="257"/>
    </location>
</feature>
<protein>
    <submittedName>
        <fullName evidence="9">ABC transporter ATP-binding protein</fullName>
    </submittedName>
</protein>
<comment type="caution">
    <text evidence="9">The sequence shown here is derived from an EMBL/GenBank/DDBJ whole genome shotgun (WGS) entry which is preliminary data.</text>
</comment>
<dbReference type="SMART" id="SM00382">
    <property type="entry name" value="AAA"/>
    <property type="match status" value="2"/>
</dbReference>
<dbReference type="Proteomes" id="UP000271678">
    <property type="component" value="Unassembled WGS sequence"/>
</dbReference>
<dbReference type="OrthoDB" id="4008250at2"/>
<keyword evidence="10" id="KW-1185">Reference proteome</keyword>
<evidence type="ECO:0000256" key="6">
    <source>
        <dbReference type="ARBA" id="ARBA00022840"/>
    </source>
</evidence>
<comment type="similarity">
    <text evidence="2">Belongs to the ABC transporter superfamily.</text>
</comment>
<dbReference type="RefSeq" id="WP_123271632.1">
    <property type="nucleotide sequence ID" value="NZ_RJJQ01000011.1"/>
</dbReference>
<proteinExistence type="inferred from homology"/>
<dbReference type="NCBIfam" id="NF008453">
    <property type="entry name" value="PRK11308.1"/>
    <property type="match status" value="2"/>
</dbReference>
<dbReference type="InterPro" id="IPR003439">
    <property type="entry name" value="ABC_transporter-like_ATP-bd"/>
</dbReference>
<evidence type="ECO:0000256" key="4">
    <source>
        <dbReference type="ARBA" id="ARBA00022475"/>
    </source>
</evidence>
<organism evidence="9 10">
    <name type="scientific">Flexivirga caeni</name>
    <dbReference type="NCBI Taxonomy" id="2294115"/>
    <lineage>
        <taxon>Bacteria</taxon>
        <taxon>Bacillati</taxon>
        <taxon>Actinomycetota</taxon>
        <taxon>Actinomycetes</taxon>
        <taxon>Micrococcales</taxon>
        <taxon>Dermacoccaceae</taxon>
        <taxon>Flexivirga</taxon>
    </lineage>
</organism>
<dbReference type="GO" id="GO:0005886">
    <property type="term" value="C:plasma membrane"/>
    <property type="evidence" value="ECO:0007669"/>
    <property type="project" value="UniProtKB-SubCell"/>
</dbReference>
<keyword evidence="5" id="KW-0547">Nucleotide-binding</keyword>
<dbReference type="PROSITE" id="PS00211">
    <property type="entry name" value="ABC_TRANSPORTER_1"/>
    <property type="match status" value="1"/>
</dbReference>
<evidence type="ECO:0000313" key="9">
    <source>
        <dbReference type="EMBL" id="RNI21316.1"/>
    </source>
</evidence>
<evidence type="ECO:0000256" key="3">
    <source>
        <dbReference type="ARBA" id="ARBA00022448"/>
    </source>
</evidence>
<dbReference type="Pfam" id="PF08352">
    <property type="entry name" value="oligo_HPY"/>
    <property type="match status" value="2"/>
</dbReference>
<dbReference type="InterPro" id="IPR050388">
    <property type="entry name" value="ABC_Ni/Peptide_Import"/>
</dbReference>
<dbReference type="SUPFAM" id="SSF52540">
    <property type="entry name" value="P-loop containing nucleoside triphosphate hydrolases"/>
    <property type="match status" value="2"/>
</dbReference>
<name>A0A3M9M742_9MICO</name>
<dbReference type="GO" id="GO:0016887">
    <property type="term" value="F:ATP hydrolysis activity"/>
    <property type="evidence" value="ECO:0007669"/>
    <property type="project" value="InterPro"/>
</dbReference>
<evidence type="ECO:0000313" key="10">
    <source>
        <dbReference type="Proteomes" id="UP000271678"/>
    </source>
</evidence>
<comment type="subcellular location">
    <subcellularLocation>
        <location evidence="1">Cell membrane</location>
        <topology evidence="1">Peripheral membrane protein</topology>
    </subcellularLocation>
</comment>
<dbReference type="Pfam" id="PF00005">
    <property type="entry name" value="ABC_tran"/>
    <property type="match status" value="2"/>
</dbReference>
<dbReference type="PANTHER" id="PTHR43297:SF2">
    <property type="entry name" value="DIPEPTIDE TRANSPORT ATP-BINDING PROTEIN DPPD"/>
    <property type="match status" value="1"/>
</dbReference>
<evidence type="ECO:0000256" key="5">
    <source>
        <dbReference type="ARBA" id="ARBA00022741"/>
    </source>
</evidence>
<sequence length="708" mass="75977">MTVQPLLRVDDLHTEIRLRHGSVKAVDGLSLDILPGETLGVVGESGSGKTMLGLSIMRLLPPGGRITGGRILLDDEDVVGLPDKQMRRVRGGKIGYVFQDPMTSLNPTVPIGEQIAESVLLHQDVSKADARIRALEVLEQVGMPHAGERMSNYPHQLSGGLRQRVMIAVALAADPKLLIADEPTTALDVTIQEQILQLLDELRQSLGMAILLITHDLGVIASRANRVAVMYAGRVVEECDTASVFGNPRHPYTEALLAALPESAAAAHETLYSIPGLPPDLTDPPVGCRFAPRCRYATDECRASYPELTAGSKHRFACFHPTGSAAGEAMFTKATPVPIELLTTAPVQRATAEATPPKPLLQLSRLVKDFDVTSGALLQRRTGKLSAVSDVSFELAAGSTFGLVGESGCGKSTIGRLIVGLEHPTSGTITIDGRDTSRLHGRTGRDLRTMMQLMFQDPYASLDPRMTVGAIVREPLAIQRVGSKRDQQQQVLKLLDEVGLPRTAADRYPHEFSGGQRQRVGLARALAVSPKLVVADEPVSALDVSVQAQVLNLMVDLQKEHGLSYIFISHDLGVVRHVSDTIGVMYLGKLVEVGPADDVYRAPLHPYTKGLLDAIPIADPSVEATKDRLPIHGELPSAIHPPTGCRFRTRCPLAQDICADQEPLPVSVSGRLVACHFPLKVTPGAPCADAITESATDVLGNKPSPTTE</sequence>
<dbReference type="GO" id="GO:0005524">
    <property type="term" value="F:ATP binding"/>
    <property type="evidence" value="ECO:0007669"/>
    <property type="project" value="UniProtKB-KW"/>
</dbReference>
<keyword evidence="3" id="KW-0813">Transport</keyword>
<dbReference type="NCBIfam" id="TIGR01727">
    <property type="entry name" value="oligo_HPY"/>
    <property type="match status" value="2"/>
</dbReference>
<reference evidence="9 10" key="1">
    <citation type="submission" date="2018-11" db="EMBL/GenBank/DDBJ databases">
        <title>Draft genome of Simplicispira Flexivirga sp. BO-16.</title>
        <authorList>
            <person name="Im W.T."/>
        </authorList>
    </citation>
    <scope>NUCLEOTIDE SEQUENCE [LARGE SCALE GENOMIC DNA]</scope>
    <source>
        <strain evidence="9 10">BO-16</strain>
    </source>
</reference>
<dbReference type="GO" id="GO:0015833">
    <property type="term" value="P:peptide transport"/>
    <property type="evidence" value="ECO:0007669"/>
    <property type="project" value="InterPro"/>
</dbReference>
<evidence type="ECO:0000256" key="7">
    <source>
        <dbReference type="ARBA" id="ARBA00023136"/>
    </source>
</evidence>
<evidence type="ECO:0000259" key="8">
    <source>
        <dbReference type="PROSITE" id="PS50893"/>
    </source>
</evidence>
<dbReference type="InterPro" id="IPR013563">
    <property type="entry name" value="Oligopep_ABC_C"/>
</dbReference>
<keyword evidence="6 9" id="KW-0067">ATP-binding</keyword>
<keyword evidence="4" id="KW-1003">Cell membrane</keyword>
<dbReference type="InterPro" id="IPR003593">
    <property type="entry name" value="AAA+_ATPase"/>
</dbReference>
<feature type="domain" description="ABC transporter" evidence="8">
    <location>
        <begin position="367"/>
        <end position="612"/>
    </location>
</feature>
<dbReference type="PANTHER" id="PTHR43297">
    <property type="entry name" value="OLIGOPEPTIDE TRANSPORT ATP-BINDING PROTEIN APPD"/>
    <property type="match status" value="1"/>
</dbReference>
<dbReference type="InterPro" id="IPR017871">
    <property type="entry name" value="ABC_transporter-like_CS"/>
</dbReference>
<evidence type="ECO:0000256" key="2">
    <source>
        <dbReference type="ARBA" id="ARBA00005417"/>
    </source>
</evidence>
<dbReference type="InterPro" id="IPR027417">
    <property type="entry name" value="P-loop_NTPase"/>
</dbReference>
<keyword evidence="7" id="KW-0472">Membrane</keyword>
<dbReference type="NCBIfam" id="NF007739">
    <property type="entry name" value="PRK10419.1"/>
    <property type="match status" value="2"/>
</dbReference>
<dbReference type="AlphaFoldDB" id="A0A3M9M742"/>
<dbReference type="FunFam" id="3.40.50.300:FF:000016">
    <property type="entry name" value="Oligopeptide ABC transporter ATP-binding component"/>
    <property type="match status" value="2"/>
</dbReference>
<accession>A0A3M9M742</accession>
<dbReference type="Gene3D" id="3.40.50.300">
    <property type="entry name" value="P-loop containing nucleotide triphosphate hydrolases"/>
    <property type="match status" value="2"/>
</dbReference>